<keyword evidence="2" id="KW-1185">Reference proteome</keyword>
<gene>
    <name evidence="1" type="ORF">ACFQT0_01880</name>
</gene>
<accession>A0ABW2TYK8</accession>
<comment type="caution">
    <text evidence="1">The sequence shown here is derived from an EMBL/GenBank/DDBJ whole genome shotgun (WGS) entry which is preliminary data.</text>
</comment>
<organism evidence="1 2">
    <name type="scientific">Hymenobacter humi</name>
    <dbReference type="NCBI Taxonomy" id="1411620"/>
    <lineage>
        <taxon>Bacteria</taxon>
        <taxon>Pseudomonadati</taxon>
        <taxon>Bacteroidota</taxon>
        <taxon>Cytophagia</taxon>
        <taxon>Cytophagales</taxon>
        <taxon>Hymenobacteraceae</taxon>
        <taxon>Hymenobacter</taxon>
    </lineage>
</organism>
<dbReference type="SUPFAM" id="SSF81301">
    <property type="entry name" value="Nucleotidyltransferase"/>
    <property type="match status" value="1"/>
</dbReference>
<protein>
    <submittedName>
        <fullName evidence="1">Uncharacterized protein</fullName>
    </submittedName>
</protein>
<evidence type="ECO:0000313" key="2">
    <source>
        <dbReference type="Proteomes" id="UP001596513"/>
    </source>
</evidence>
<dbReference type="EMBL" id="JBHTEK010000001">
    <property type="protein sequence ID" value="MFC7666315.1"/>
    <property type="molecule type" value="Genomic_DNA"/>
</dbReference>
<dbReference type="Gene3D" id="3.30.460.40">
    <property type="match status" value="1"/>
</dbReference>
<dbReference type="Proteomes" id="UP001596513">
    <property type="component" value="Unassembled WGS sequence"/>
</dbReference>
<proteinExistence type="predicted"/>
<name>A0ABW2TYK8_9BACT</name>
<dbReference type="RefSeq" id="WP_380199916.1">
    <property type="nucleotide sequence ID" value="NZ_JBHTEK010000001.1"/>
</dbReference>
<sequence length="130" mass="14491">MLVGSYSVILHGYSPTTGALDIWVEKTAANYVLLVQAFRDFGMPTFDMTAENFLNQPAFDVFTFGRSPVAIDIITKLKGLDFPEAYAQATDALVEGLTVRLIHYQHLLQAKRAAGRPRDQNDLDNLLNRS</sequence>
<dbReference type="InterPro" id="IPR043519">
    <property type="entry name" value="NT_sf"/>
</dbReference>
<reference evidence="2" key="1">
    <citation type="journal article" date="2019" name="Int. J. Syst. Evol. Microbiol.">
        <title>The Global Catalogue of Microorganisms (GCM) 10K type strain sequencing project: providing services to taxonomists for standard genome sequencing and annotation.</title>
        <authorList>
            <consortium name="The Broad Institute Genomics Platform"/>
            <consortium name="The Broad Institute Genome Sequencing Center for Infectious Disease"/>
            <person name="Wu L."/>
            <person name="Ma J."/>
        </authorList>
    </citation>
    <scope>NUCLEOTIDE SEQUENCE [LARGE SCALE GENOMIC DNA]</scope>
    <source>
        <strain evidence="2">JCM 19635</strain>
    </source>
</reference>
<evidence type="ECO:0000313" key="1">
    <source>
        <dbReference type="EMBL" id="MFC7666315.1"/>
    </source>
</evidence>